<evidence type="ECO:0000256" key="1">
    <source>
        <dbReference type="SAM" id="MobiDB-lite"/>
    </source>
</evidence>
<accession>A0A5B7GX99</accession>
<dbReference type="AlphaFoldDB" id="A0A5B7GX99"/>
<organism evidence="2 3">
    <name type="scientific">Portunus trituberculatus</name>
    <name type="common">Swimming crab</name>
    <name type="synonym">Neptunus trituberculatus</name>
    <dbReference type="NCBI Taxonomy" id="210409"/>
    <lineage>
        <taxon>Eukaryota</taxon>
        <taxon>Metazoa</taxon>
        <taxon>Ecdysozoa</taxon>
        <taxon>Arthropoda</taxon>
        <taxon>Crustacea</taxon>
        <taxon>Multicrustacea</taxon>
        <taxon>Malacostraca</taxon>
        <taxon>Eumalacostraca</taxon>
        <taxon>Eucarida</taxon>
        <taxon>Decapoda</taxon>
        <taxon>Pleocyemata</taxon>
        <taxon>Brachyura</taxon>
        <taxon>Eubrachyura</taxon>
        <taxon>Portunoidea</taxon>
        <taxon>Portunidae</taxon>
        <taxon>Portuninae</taxon>
        <taxon>Portunus</taxon>
    </lineage>
</organism>
<dbReference type="Proteomes" id="UP000324222">
    <property type="component" value="Unassembled WGS sequence"/>
</dbReference>
<feature type="region of interest" description="Disordered" evidence="1">
    <location>
        <begin position="1"/>
        <end position="36"/>
    </location>
</feature>
<evidence type="ECO:0000313" key="2">
    <source>
        <dbReference type="EMBL" id="MPC65011.1"/>
    </source>
</evidence>
<gene>
    <name evidence="2" type="ORF">E2C01_059134</name>
</gene>
<proteinExistence type="predicted"/>
<keyword evidence="3" id="KW-1185">Reference proteome</keyword>
<name>A0A5B7GX99_PORTR</name>
<reference evidence="2 3" key="1">
    <citation type="submission" date="2019-05" db="EMBL/GenBank/DDBJ databases">
        <title>Another draft genome of Portunus trituberculatus and its Hox gene families provides insights of decapod evolution.</title>
        <authorList>
            <person name="Jeong J.-H."/>
            <person name="Song I."/>
            <person name="Kim S."/>
            <person name="Choi T."/>
            <person name="Kim D."/>
            <person name="Ryu S."/>
            <person name="Kim W."/>
        </authorList>
    </citation>
    <scope>NUCLEOTIDE SEQUENCE [LARGE SCALE GENOMIC DNA]</scope>
    <source>
        <tissue evidence="2">Muscle</tissue>
    </source>
</reference>
<dbReference type="EMBL" id="VSRR010022817">
    <property type="protein sequence ID" value="MPC65011.1"/>
    <property type="molecule type" value="Genomic_DNA"/>
</dbReference>
<feature type="compositionally biased region" description="Low complexity" evidence="1">
    <location>
        <begin position="11"/>
        <end position="24"/>
    </location>
</feature>
<evidence type="ECO:0000313" key="3">
    <source>
        <dbReference type="Proteomes" id="UP000324222"/>
    </source>
</evidence>
<sequence length="61" mass="6873">MKQRKDFKNFTTTSGNSSNITGASRNAAVDGNTMQPNTWRGSLCTLRYEARDAPRRDDYAQ</sequence>
<comment type="caution">
    <text evidence="2">The sequence shown here is derived from an EMBL/GenBank/DDBJ whole genome shotgun (WGS) entry which is preliminary data.</text>
</comment>
<protein>
    <submittedName>
        <fullName evidence="2">Uncharacterized protein</fullName>
    </submittedName>
</protein>